<comment type="caution">
    <text evidence="2">The sequence shown here is derived from an EMBL/GenBank/DDBJ whole genome shotgun (WGS) entry which is preliminary data.</text>
</comment>
<dbReference type="InterPro" id="IPR026960">
    <property type="entry name" value="RVT-Znf"/>
</dbReference>
<evidence type="ECO:0000259" key="1">
    <source>
        <dbReference type="Pfam" id="PF13966"/>
    </source>
</evidence>
<dbReference type="EMBL" id="SSTD01017328">
    <property type="protein sequence ID" value="TYJ99971.1"/>
    <property type="molecule type" value="Genomic_DNA"/>
</dbReference>
<reference evidence="2 3" key="1">
    <citation type="submission" date="2019-08" db="EMBL/GenBank/DDBJ databases">
        <title>Draft genome sequences of two oriental melons (Cucumis melo L. var makuwa).</title>
        <authorList>
            <person name="Kwon S.-Y."/>
        </authorList>
    </citation>
    <scope>NUCLEOTIDE SEQUENCE [LARGE SCALE GENOMIC DNA]</scope>
    <source>
        <strain evidence="3">cv. Chang Bougi</strain>
        <tissue evidence="2">Leaf</tissue>
    </source>
</reference>
<accession>A0A5D3BMM7</accession>
<name>A0A5D3BMM7_CUCMM</name>
<evidence type="ECO:0000313" key="2">
    <source>
        <dbReference type="EMBL" id="TYJ99971.1"/>
    </source>
</evidence>
<organism evidence="2 3">
    <name type="scientific">Cucumis melo var. makuwa</name>
    <name type="common">Oriental melon</name>
    <dbReference type="NCBI Taxonomy" id="1194695"/>
    <lineage>
        <taxon>Eukaryota</taxon>
        <taxon>Viridiplantae</taxon>
        <taxon>Streptophyta</taxon>
        <taxon>Embryophyta</taxon>
        <taxon>Tracheophyta</taxon>
        <taxon>Spermatophyta</taxon>
        <taxon>Magnoliopsida</taxon>
        <taxon>eudicotyledons</taxon>
        <taxon>Gunneridae</taxon>
        <taxon>Pentapetalae</taxon>
        <taxon>rosids</taxon>
        <taxon>fabids</taxon>
        <taxon>Cucurbitales</taxon>
        <taxon>Cucurbitaceae</taxon>
        <taxon>Benincaseae</taxon>
        <taxon>Cucumis</taxon>
    </lineage>
</organism>
<gene>
    <name evidence="2" type="ORF">E5676_scaffold360G00120</name>
</gene>
<evidence type="ECO:0000313" key="3">
    <source>
        <dbReference type="Proteomes" id="UP000321947"/>
    </source>
</evidence>
<protein>
    <submittedName>
        <fullName evidence="2">Ty3-gypsy retrotransposon protein</fullName>
    </submittedName>
</protein>
<dbReference type="AlphaFoldDB" id="A0A5D3BMM7"/>
<proteinExistence type="predicted"/>
<sequence length="231" mass="26223">MEVGDGSRCRVWLDPWLQGGPILEQGGFSIASAWEAIRPRGGRVRWAGLLWGRGNIPKHSFCAWLAIKDRGCGVSRSLVLFVSVRGDVWSRGIGKGVRRKLWRVLWCATIYFIWNERNHRLHGGQARDPNVLFHLIYKESHLEVVSVMMADVTTEAAVTEIDRKINFFMKAVEEQDHEIAALKDQMKACETFESSKTPTIKADTKEKLCCRKIRCNSSSLSPPCQYNSCKI</sequence>
<dbReference type="Pfam" id="PF13966">
    <property type="entry name" value="zf-RVT"/>
    <property type="match status" value="1"/>
</dbReference>
<dbReference type="Proteomes" id="UP000321947">
    <property type="component" value="Unassembled WGS sequence"/>
</dbReference>
<feature type="domain" description="Reverse transcriptase zinc-binding" evidence="1">
    <location>
        <begin position="28"/>
        <end position="70"/>
    </location>
</feature>